<protein>
    <submittedName>
        <fullName evidence="2">Head completion/stabilization protein</fullName>
    </submittedName>
</protein>
<gene>
    <name evidence="2" type="ORF">GTP45_27480</name>
</gene>
<keyword evidence="3" id="KW-1185">Reference proteome</keyword>
<dbReference type="AlphaFoldDB" id="A0A7X4KEL3"/>
<feature type="region of interest" description="Disordered" evidence="1">
    <location>
        <begin position="1"/>
        <end position="23"/>
    </location>
</feature>
<evidence type="ECO:0000313" key="2">
    <source>
        <dbReference type="EMBL" id="MYM70524.1"/>
    </source>
</evidence>
<dbReference type="EMBL" id="WWCK01000011">
    <property type="protein sequence ID" value="MYM70524.1"/>
    <property type="molecule type" value="Genomic_DNA"/>
</dbReference>
<dbReference type="Pfam" id="PF05926">
    <property type="entry name" value="Phage_GPL"/>
    <property type="match status" value="1"/>
</dbReference>
<dbReference type="RefSeq" id="WP_161017026.1">
    <property type="nucleotide sequence ID" value="NZ_WWCK01000011.1"/>
</dbReference>
<accession>A0A7X4KEL3</accession>
<dbReference type="Proteomes" id="UP000450012">
    <property type="component" value="Unassembled WGS sequence"/>
</dbReference>
<dbReference type="InterPro" id="IPR009225">
    <property type="entry name" value="Phage_head_completion_GpL"/>
</dbReference>
<reference evidence="2 3" key="1">
    <citation type="submission" date="2019-12" db="EMBL/GenBank/DDBJ databases">
        <title>Novel species isolated from a subtropical stream in China.</title>
        <authorList>
            <person name="Lu H."/>
        </authorList>
    </citation>
    <scope>NUCLEOTIDE SEQUENCE [LARGE SCALE GENOMIC DNA]</scope>
    <source>
        <strain evidence="2 3">FT55W</strain>
    </source>
</reference>
<evidence type="ECO:0000313" key="3">
    <source>
        <dbReference type="Proteomes" id="UP000450012"/>
    </source>
</evidence>
<feature type="compositionally biased region" description="Polar residues" evidence="1">
    <location>
        <begin position="1"/>
        <end position="17"/>
    </location>
</feature>
<organism evidence="2 3">
    <name type="scientific">Duganella rivi</name>
    <dbReference type="NCBI Taxonomy" id="2666083"/>
    <lineage>
        <taxon>Bacteria</taxon>
        <taxon>Pseudomonadati</taxon>
        <taxon>Pseudomonadota</taxon>
        <taxon>Betaproteobacteria</taxon>
        <taxon>Burkholderiales</taxon>
        <taxon>Oxalobacteraceae</taxon>
        <taxon>Telluria group</taxon>
        <taxon>Duganella</taxon>
    </lineage>
</organism>
<name>A0A7X4KEL3_9BURK</name>
<sequence>MSSFIANEPVSTPTSAPGETPPAGIITNDGFFPDIDLAHLRAAVRLNGTVTDERLVDALVSAMINVNGELAAWKVASIAAGAVNLEAMPPQLGGKSIKATLYRTAVYRSTKADLTERYRDYDSTKAGDRAADELEPSIDDDRRAARWAIRDLLGVARTTVELI</sequence>
<comment type="caution">
    <text evidence="2">The sequence shown here is derived from an EMBL/GenBank/DDBJ whole genome shotgun (WGS) entry which is preliminary data.</text>
</comment>
<proteinExistence type="predicted"/>
<evidence type="ECO:0000256" key="1">
    <source>
        <dbReference type="SAM" id="MobiDB-lite"/>
    </source>
</evidence>